<dbReference type="Proteomes" id="UP001649230">
    <property type="component" value="Chromosome"/>
</dbReference>
<evidence type="ECO:0000256" key="4">
    <source>
        <dbReference type="ARBA" id="ARBA00022679"/>
    </source>
</evidence>
<evidence type="ECO:0000256" key="3">
    <source>
        <dbReference type="ARBA" id="ARBA00022553"/>
    </source>
</evidence>
<keyword evidence="5" id="KW-0547">Nucleotide-binding</keyword>
<evidence type="ECO:0000256" key="2">
    <source>
        <dbReference type="ARBA" id="ARBA00012438"/>
    </source>
</evidence>
<feature type="transmembrane region" description="Helical" evidence="9">
    <location>
        <begin position="12"/>
        <end position="28"/>
    </location>
</feature>
<keyword evidence="3" id="KW-0597">Phosphoprotein</keyword>
<keyword evidence="6" id="KW-0418">Kinase</keyword>
<dbReference type="Gene3D" id="3.30.565.10">
    <property type="entry name" value="Histidine kinase-like ATPase, C-terminal domain"/>
    <property type="match status" value="1"/>
</dbReference>
<protein>
    <recommendedName>
        <fullName evidence="2">histidine kinase</fullName>
        <ecNumber evidence="2">2.7.13.3</ecNumber>
    </recommendedName>
</protein>
<gene>
    <name evidence="11" type="ORF">L0M14_29445</name>
</gene>
<comment type="catalytic activity">
    <reaction evidence="1">
        <text>ATP + protein L-histidine = ADP + protein N-phospho-L-histidine.</text>
        <dbReference type="EC" id="2.7.13.3"/>
    </reaction>
</comment>
<keyword evidence="9" id="KW-0812">Transmembrane</keyword>
<name>A0ABY3SI40_9BACL</name>
<evidence type="ECO:0000256" key="9">
    <source>
        <dbReference type="SAM" id="Phobius"/>
    </source>
</evidence>
<feature type="transmembrane region" description="Helical" evidence="9">
    <location>
        <begin position="92"/>
        <end position="109"/>
    </location>
</feature>
<reference evidence="11 12" key="1">
    <citation type="journal article" date="2024" name="Int. J. Syst. Evol. Microbiol.">
        <title>Paenibacillus hexagrammi sp. nov., a novel bacterium isolated from the gut content of Hexagrammos agrammus.</title>
        <authorList>
            <person name="Jung H.K."/>
            <person name="Kim D.G."/>
            <person name="Zin H."/>
            <person name="Park J."/>
            <person name="Jung H."/>
            <person name="Kim Y.O."/>
            <person name="Kong H.J."/>
            <person name="Kim J.W."/>
            <person name="Kim Y.S."/>
        </authorList>
    </citation>
    <scope>NUCLEOTIDE SEQUENCE [LARGE SCALE GENOMIC DNA]</scope>
    <source>
        <strain evidence="11 12">YPD9-1</strain>
    </source>
</reference>
<dbReference type="SMART" id="SM00387">
    <property type="entry name" value="HATPase_c"/>
    <property type="match status" value="1"/>
</dbReference>
<evidence type="ECO:0000313" key="11">
    <source>
        <dbReference type="EMBL" id="UJF33572.1"/>
    </source>
</evidence>
<evidence type="ECO:0000256" key="1">
    <source>
        <dbReference type="ARBA" id="ARBA00000085"/>
    </source>
</evidence>
<evidence type="ECO:0000256" key="7">
    <source>
        <dbReference type="ARBA" id="ARBA00022840"/>
    </source>
</evidence>
<keyword evidence="12" id="KW-1185">Reference proteome</keyword>
<dbReference type="EC" id="2.7.13.3" evidence="2"/>
<feature type="transmembrane region" description="Helical" evidence="9">
    <location>
        <begin position="152"/>
        <end position="172"/>
    </location>
</feature>
<keyword evidence="9" id="KW-0472">Membrane</keyword>
<dbReference type="PANTHER" id="PTHR43547">
    <property type="entry name" value="TWO-COMPONENT HISTIDINE KINASE"/>
    <property type="match status" value="1"/>
</dbReference>
<keyword evidence="7 11" id="KW-0067">ATP-binding</keyword>
<dbReference type="InterPro" id="IPR005467">
    <property type="entry name" value="His_kinase_dom"/>
</dbReference>
<dbReference type="SUPFAM" id="SSF55874">
    <property type="entry name" value="ATPase domain of HSP90 chaperone/DNA topoisomerase II/histidine kinase"/>
    <property type="match status" value="1"/>
</dbReference>
<dbReference type="InterPro" id="IPR003594">
    <property type="entry name" value="HATPase_dom"/>
</dbReference>
<evidence type="ECO:0000259" key="10">
    <source>
        <dbReference type="PROSITE" id="PS50109"/>
    </source>
</evidence>
<dbReference type="Pfam" id="PF02518">
    <property type="entry name" value="HATPase_c"/>
    <property type="match status" value="1"/>
</dbReference>
<sequence>MSIYLKKDGMQMLLVALLTAIAGEFKIMPFSGEVFRIGLGSSAFLLCLLLLKHLPYVLTGIVTGISVILFRTCEDAVVLGGKFESNHALQVHFSAALYYVVFAAILSFMKYTLHRVHPLILGTFISVADLLSNESELLVRSLIFHLPFMYPGQWLVIVVTAVVRSFFVVGIYSSISISQMRELHAEQQKHLEHLLSTNSGLYGEVFYLRKSMNTIEQITAKSHDLYGKAGKAGDREVARSILEITQQIHEVKKDSQRILAGLLKLFDKETAPDMRLSEVLEFVVRSNKKYSGMLGKKIQFHMQLQTDYGTLQHIPLLTVLNNLVANAVEAVEEQGAIRIEAHEREDMTILIVADNGDGIAEQEKALVFEPGYTTKYNIEGIAATGIGLSHVRDIVESFGGRISLESSPGKETIFAVELRTDVIRKGE</sequence>
<accession>A0ABY3SI40</accession>
<dbReference type="PRINTS" id="PR00344">
    <property type="entry name" value="BCTRLSENSOR"/>
</dbReference>
<dbReference type="InterPro" id="IPR004358">
    <property type="entry name" value="Sig_transdc_His_kin-like_C"/>
</dbReference>
<evidence type="ECO:0000256" key="8">
    <source>
        <dbReference type="ARBA" id="ARBA00023012"/>
    </source>
</evidence>
<feature type="domain" description="Histidine kinase" evidence="10">
    <location>
        <begin position="256"/>
        <end position="422"/>
    </location>
</feature>
<organism evidence="11 12">
    <name type="scientific">Paenibacillus hexagrammi</name>
    <dbReference type="NCBI Taxonomy" id="2908839"/>
    <lineage>
        <taxon>Bacteria</taxon>
        <taxon>Bacillati</taxon>
        <taxon>Bacillota</taxon>
        <taxon>Bacilli</taxon>
        <taxon>Bacillales</taxon>
        <taxon>Paenibacillaceae</taxon>
        <taxon>Paenibacillus</taxon>
    </lineage>
</organism>
<dbReference type="RefSeq" id="WP_235119942.1">
    <property type="nucleotide sequence ID" value="NZ_CP090978.1"/>
</dbReference>
<evidence type="ECO:0000256" key="5">
    <source>
        <dbReference type="ARBA" id="ARBA00022741"/>
    </source>
</evidence>
<dbReference type="PROSITE" id="PS50109">
    <property type="entry name" value="HIS_KIN"/>
    <property type="match status" value="1"/>
</dbReference>
<evidence type="ECO:0000313" key="12">
    <source>
        <dbReference type="Proteomes" id="UP001649230"/>
    </source>
</evidence>
<keyword evidence="8" id="KW-0902">Two-component regulatory system</keyword>
<dbReference type="PANTHER" id="PTHR43547:SF2">
    <property type="entry name" value="HYBRID SIGNAL TRANSDUCTION HISTIDINE KINASE C"/>
    <property type="match status" value="1"/>
</dbReference>
<dbReference type="EMBL" id="CP090978">
    <property type="protein sequence ID" value="UJF33572.1"/>
    <property type="molecule type" value="Genomic_DNA"/>
</dbReference>
<feature type="transmembrane region" description="Helical" evidence="9">
    <location>
        <begin position="56"/>
        <end position="72"/>
    </location>
</feature>
<dbReference type="GO" id="GO:0005524">
    <property type="term" value="F:ATP binding"/>
    <property type="evidence" value="ECO:0007669"/>
    <property type="project" value="UniProtKB-KW"/>
</dbReference>
<keyword evidence="4" id="KW-0808">Transferase</keyword>
<keyword evidence="9" id="KW-1133">Transmembrane helix</keyword>
<evidence type="ECO:0000256" key="6">
    <source>
        <dbReference type="ARBA" id="ARBA00022777"/>
    </source>
</evidence>
<dbReference type="InterPro" id="IPR036890">
    <property type="entry name" value="HATPase_C_sf"/>
</dbReference>
<proteinExistence type="predicted"/>